<accession>A0A8X7R875</accession>
<dbReference type="Proteomes" id="UP000886595">
    <property type="component" value="Unassembled WGS sequence"/>
</dbReference>
<protein>
    <submittedName>
        <fullName evidence="2">Uncharacterized protein</fullName>
    </submittedName>
</protein>
<keyword evidence="3" id="KW-1185">Reference proteome</keyword>
<sequence length="176" mass="19974">MFTSGCNIYRSSRVRALIPRNLQVPKDKSTGPTGPEHETLYLGNMWLYATEVLRKEDRYRLSLQCESEIKKSCFQAGQQIQQISTYTSDLHQPNLRVLPSIDIPMSISGNSTLLQVQTRPMPKKYLEKETSERRHVHAKGKGPATDKPTLMPTEASNVSPSGLAPTRENYFRPREP</sequence>
<dbReference type="EMBL" id="JAAMPC010000011">
    <property type="protein sequence ID" value="KAG2282340.1"/>
    <property type="molecule type" value="Genomic_DNA"/>
</dbReference>
<evidence type="ECO:0000313" key="3">
    <source>
        <dbReference type="Proteomes" id="UP000886595"/>
    </source>
</evidence>
<proteinExistence type="predicted"/>
<dbReference type="OrthoDB" id="10419740at2759"/>
<evidence type="ECO:0000313" key="2">
    <source>
        <dbReference type="EMBL" id="KAG2282340.1"/>
    </source>
</evidence>
<organism evidence="2 3">
    <name type="scientific">Brassica carinata</name>
    <name type="common">Ethiopian mustard</name>
    <name type="synonym">Abyssinian cabbage</name>
    <dbReference type="NCBI Taxonomy" id="52824"/>
    <lineage>
        <taxon>Eukaryota</taxon>
        <taxon>Viridiplantae</taxon>
        <taxon>Streptophyta</taxon>
        <taxon>Embryophyta</taxon>
        <taxon>Tracheophyta</taxon>
        <taxon>Spermatophyta</taxon>
        <taxon>Magnoliopsida</taxon>
        <taxon>eudicotyledons</taxon>
        <taxon>Gunneridae</taxon>
        <taxon>Pentapetalae</taxon>
        <taxon>rosids</taxon>
        <taxon>malvids</taxon>
        <taxon>Brassicales</taxon>
        <taxon>Brassicaceae</taxon>
        <taxon>Brassiceae</taxon>
        <taxon>Brassica</taxon>
    </lineage>
</organism>
<name>A0A8X7R875_BRACI</name>
<gene>
    <name evidence="2" type="ORF">Bca52824_053560</name>
</gene>
<evidence type="ECO:0000256" key="1">
    <source>
        <dbReference type="SAM" id="MobiDB-lite"/>
    </source>
</evidence>
<dbReference type="AlphaFoldDB" id="A0A8X7R875"/>
<comment type="caution">
    <text evidence="2">The sequence shown here is derived from an EMBL/GenBank/DDBJ whole genome shotgun (WGS) entry which is preliminary data.</text>
</comment>
<reference evidence="2 3" key="1">
    <citation type="submission" date="2020-02" db="EMBL/GenBank/DDBJ databases">
        <authorList>
            <person name="Ma Q."/>
            <person name="Huang Y."/>
            <person name="Song X."/>
            <person name="Pei D."/>
        </authorList>
    </citation>
    <scope>NUCLEOTIDE SEQUENCE [LARGE SCALE GENOMIC DNA]</scope>
    <source>
        <strain evidence="2">Sxm20200214</strain>
        <tissue evidence="2">Leaf</tissue>
    </source>
</reference>
<feature type="region of interest" description="Disordered" evidence="1">
    <location>
        <begin position="127"/>
        <end position="176"/>
    </location>
</feature>